<dbReference type="RefSeq" id="WP_179259585.1">
    <property type="nucleotide sequence ID" value="NZ_CP058601.1"/>
</dbReference>
<evidence type="ECO:0000313" key="2">
    <source>
        <dbReference type="Proteomes" id="UP000509241"/>
    </source>
</evidence>
<keyword evidence="2" id="KW-1185">Reference proteome</keyword>
<protein>
    <submittedName>
        <fullName evidence="1">DUF4868 domain-containing protein</fullName>
    </submittedName>
</protein>
<dbReference type="EMBL" id="CP058601">
    <property type="protein sequence ID" value="QLG47843.1"/>
    <property type="molecule type" value="Genomic_DNA"/>
</dbReference>
<reference evidence="1 2" key="1">
    <citation type="submission" date="2020-07" db="EMBL/GenBank/DDBJ databases">
        <authorList>
            <person name="Cui H."/>
        </authorList>
    </citation>
    <scope>NUCLEOTIDE SEQUENCE [LARGE SCALE GENOMIC DNA]</scope>
    <source>
        <strain evidence="1 2">YPL8</strain>
    </source>
</reference>
<organism evidence="1 2">
    <name type="scientific">Natrinema halophilum</name>
    <dbReference type="NCBI Taxonomy" id="1699371"/>
    <lineage>
        <taxon>Archaea</taxon>
        <taxon>Methanobacteriati</taxon>
        <taxon>Methanobacteriota</taxon>
        <taxon>Stenosarchaea group</taxon>
        <taxon>Halobacteria</taxon>
        <taxon>Halobacteriales</taxon>
        <taxon>Natrialbaceae</taxon>
        <taxon>Natrinema</taxon>
    </lineage>
</organism>
<dbReference type="KEGG" id="haly:HYG82_02785"/>
<accession>A0A7D5K4U4</accession>
<gene>
    <name evidence="1" type="ORF">HYG82_02785</name>
</gene>
<dbReference type="Pfam" id="PF16162">
    <property type="entry name" value="KwaB"/>
    <property type="match status" value="1"/>
</dbReference>
<dbReference type="InterPro" id="IPR032359">
    <property type="entry name" value="KwaB-like"/>
</dbReference>
<proteinExistence type="predicted"/>
<sequence length="321" mass="37729">MTDITDLEDARTFAMGHGLTRDIIVAREQDSDDGLEFKFGEVPINQTIANDVQDLVKRHLKHRIKEYQDGKKELEEYCLSNINRDPAPVQYCDRDDFPMYDSMESLVTQKVFPESSYEEPRPDFQAIRLKNGDEKKLIAFRKYTNRQVIKMTRKGWMMLQGQEYNKIDEGELVSLPQKIDAIYFDGQFFIFKQRSFEDTFDWVEELETTAVETFRTIKDSDVLIHNMGEFRDRVYSHRTKMRKLYEVSQSGITSELDMDQAKALIDEFDLELEIKENGNGEEGIMIPDGHRVWDVIRLFNNDHLVSPVDSSRFQVYGKEQR</sequence>
<dbReference type="Proteomes" id="UP000509241">
    <property type="component" value="Chromosome"/>
</dbReference>
<evidence type="ECO:0000313" key="1">
    <source>
        <dbReference type="EMBL" id="QLG47843.1"/>
    </source>
</evidence>
<dbReference type="GeneID" id="56032182"/>
<name>A0A7D5K4U4_9EURY</name>
<dbReference type="AlphaFoldDB" id="A0A7D5K4U4"/>
<dbReference type="OrthoDB" id="275145at2157"/>